<evidence type="ECO:0000256" key="6">
    <source>
        <dbReference type="ARBA" id="ARBA00022777"/>
    </source>
</evidence>
<dbReference type="PROSITE" id="PS50052">
    <property type="entry name" value="GUANYLATE_KINASE_2"/>
    <property type="match status" value="1"/>
</dbReference>
<comment type="subcellular location">
    <subcellularLocation>
        <location evidence="9">Cytoplasm</location>
    </subcellularLocation>
</comment>
<dbReference type="RefSeq" id="WP_023491729.1">
    <property type="nucleotide sequence ID" value="NZ_BAUP01000034.1"/>
</dbReference>
<dbReference type="InterPro" id="IPR008144">
    <property type="entry name" value="Guanylate_kin-like_dom"/>
</dbReference>
<evidence type="ECO:0000256" key="1">
    <source>
        <dbReference type="ARBA" id="ARBA00005790"/>
    </source>
</evidence>
<sequence>MLKNKNSSGIVFVLSAPSGTGKTSLCKHIAASLDHIQESVSMTTRQSRPDEQEGKDYFFVSKKDFQAYQTQARFVEWTQIHDHFYGTPLDPMMECLNQSKDVICALDQVGLQKLKSHTALNGEIVSIFVVPPSQDALKFRLEQRGQDSPEVISRRLAASSIEMHQWVYYDYVVFNDDFLMAACEIMAIIRAEKLKSVYQFGRIKKIIEEWK</sequence>
<dbReference type="PANTHER" id="PTHR23117">
    <property type="entry name" value="GUANYLATE KINASE-RELATED"/>
    <property type="match status" value="1"/>
</dbReference>
<dbReference type="InterPro" id="IPR008145">
    <property type="entry name" value="GK/Ca_channel_bsu"/>
</dbReference>
<dbReference type="OrthoDB" id="9808150at2"/>
<dbReference type="EMBL" id="BAUP01000034">
    <property type="protein sequence ID" value="GAJ45844.1"/>
    <property type="molecule type" value="Genomic_DNA"/>
</dbReference>
<dbReference type="CDD" id="cd00071">
    <property type="entry name" value="GMPK"/>
    <property type="match status" value="1"/>
</dbReference>
<dbReference type="EC" id="2.7.4.8" evidence="2 9"/>
<comment type="similarity">
    <text evidence="1 9">Belongs to the guanylate kinase family.</text>
</comment>
<evidence type="ECO:0000259" key="10">
    <source>
        <dbReference type="PROSITE" id="PS50052"/>
    </source>
</evidence>
<evidence type="ECO:0000256" key="8">
    <source>
        <dbReference type="ARBA" id="ARBA00030128"/>
    </source>
</evidence>
<keyword evidence="9" id="KW-0963">Cytoplasm</keyword>
<dbReference type="STRING" id="1427503.HE1_00154"/>
<accession>A0A023DWS7</accession>
<dbReference type="InterPro" id="IPR027417">
    <property type="entry name" value="P-loop_NTPase"/>
</dbReference>
<keyword evidence="7 9" id="KW-0067">ATP-binding</keyword>
<dbReference type="GO" id="GO:0004385">
    <property type="term" value="F:GMP kinase activity"/>
    <property type="evidence" value="ECO:0007669"/>
    <property type="project" value="UniProtKB-UniRule"/>
</dbReference>
<dbReference type="AlphaFoldDB" id="A0A023DWS7"/>
<dbReference type="SUPFAM" id="SSF52540">
    <property type="entry name" value="P-loop containing nucleoside triphosphate hydrolases"/>
    <property type="match status" value="1"/>
</dbReference>
<feature type="domain" description="Guanylate kinase-like" evidence="10">
    <location>
        <begin position="9"/>
        <end position="190"/>
    </location>
</feature>
<dbReference type="Gene3D" id="3.30.63.10">
    <property type="entry name" value="Guanylate Kinase phosphate binding domain"/>
    <property type="match status" value="1"/>
</dbReference>
<evidence type="ECO:0000256" key="3">
    <source>
        <dbReference type="ARBA" id="ARBA00016296"/>
    </source>
</evidence>
<keyword evidence="12" id="KW-1185">Reference proteome</keyword>
<name>A0A023DWS7_9PROT</name>
<organism evidence="11 12">
    <name type="scientific">Holospora elegans E1</name>
    <dbReference type="NCBI Taxonomy" id="1427503"/>
    <lineage>
        <taxon>Bacteria</taxon>
        <taxon>Pseudomonadati</taxon>
        <taxon>Pseudomonadota</taxon>
        <taxon>Alphaproteobacteria</taxon>
        <taxon>Holosporales</taxon>
        <taxon>Holosporaceae</taxon>
        <taxon>Holospora</taxon>
    </lineage>
</organism>
<dbReference type="NCBIfam" id="TIGR03263">
    <property type="entry name" value="guanyl_kin"/>
    <property type="match status" value="1"/>
</dbReference>
<dbReference type="HAMAP" id="MF_00328">
    <property type="entry name" value="Guanylate_kinase"/>
    <property type="match status" value="1"/>
</dbReference>
<evidence type="ECO:0000256" key="4">
    <source>
        <dbReference type="ARBA" id="ARBA00022679"/>
    </source>
</evidence>
<dbReference type="GO" id="GO:0005524">
    <property type="term" value="F:ATP binding"/>
    <property type="evidence" value="ECO:0007669"/>
    <property type="project" value="UniProtKB-UniRule"/>
</dbReference>
<comment type="caution">
    <text evidence="11">The sequence shown here is derived from an EMBL/GenBank/DDBJ whole genome shotgun (WGS) entry which is preliminary data.</text>
</comment>
<evidence type="ECO:0000313" key="12">
    <source>
        <dbReference type="Proteomes" id="UP000024842"/>
    </source>
</evidence>
<proteinExistence type="inferred from homology"/>
<dbReference type="Pfam" id="PF00625">
    <property type="entry name" value="Guanylate_kin"/>
    <property type="match status" value="1"/>
</dbReference>
<dbReference type="Gene3D" id="3.40.50.300">
    <property type="entry name" value="P-loop containing nucleotide triphosphate hydrolases"/>
    <property type="match status" value="1"/>
</dbReference>
<dbReference type="GO" id="GO:0005829">
    <property type="term" value="C:cytosol"/>
    <property type="evidence" value="ECO:0007669"/>
    <property type="project" value="TreeGrafter"/>
</dbReference>
<reference evidence="11 12" key="1">
    <citation type="journal article" date="2014" name="FEMS Microbiol. Lett.">
        <title>Draft genome sequences of three Holospora species (Holospora obtusa, Holospora undulata, and Holospora elegans), endonuclear symbiotic bacteria of the ciliate Paramecium caudatum.</title>
        <authorList>
            <person name="Dohra H."/>
            <person name="Tanaka K."/>
            <person name="Suzuki T."/>
            <person name="Fujishima M."/>
            <person name="Suzuki H."/>
        </authorList>
    </citation>
    <scope>NUCLEOTIDE SEQUENCE [LARGE SCALE GENOMIC DNA]</scope>
    <source>
        <strain evidence="11 12">E1</strain>
    </source>
</reference>
<keyword evidence="4 9" id="KW-0808">Transferase</keyword>
<dbReference type="FunFam" id="3.30.63.10:FF:000002">
    <property type="entry name" value="Guanylate kinase 1"/>
    <property type="match status" value="1"/>
</dbReference>
<keyword evidence="5 9" id="KW-0547">Nucleotide-binding</keyword>
<gene>
    <name evidence="9" type="primary">gmk</name>
    <name evidence="11" type="ORF">HE1_00154</name>
</gene>
<evidence type="ECO:0000256" key="5">
    <source>
        <dbReference type="ARBA" id="ARBA00022741"/>
    </source>
</evidence>
<feature type="binding site" evidence="9">
    <location>
        <begin position="16"/>
        <end position="23"/>
    </location>
    <ligand>
        <name>ATP</name>
        <dbReference type="ChEBI" id="CHEBI:30616"/>
    </ligand>
</feature>
<dbReference type="PANTHER" id="PTHR23117:SF13">
    <property type="entry name" value="GUANYLATE KINASE"/>
    <property type="match status" value="1"/>
</dbReference>
<evidence type="ECO:0000256" key="7">
    <source>
        <dbReference type="ARBA" id="ARBA00022840"/>
    </source>
</evidence>
<keyword evidence="6 9" id="KW-0418">Kinase</keyword>
<dbReference type="Proteomes" id="UP000024842">
    <property type="component" value="Unassembled WGS sequence"/>
</dbReference>
<evidence type="ECO:0000256" key="9">
    <source>
        <dbReference type="HAMAP-Rule" id="MF_00328"/>
    </source>
</evidence>
<dbReference type="SMART" id="SM00072">
    <property type="entry name" value="GuKc"/>
    <property type="match status" value="1"/>
</dbReference>
<comment type="catalytic activity">
    <reaction evidence="9">
        <text>GMP + ATP = GDP + ADP</text>
        <dbReference type="Rhea" id="RHEA:20780"/>
        <dbReference type="ChEBI" id="CHEBI:30616"/>
        <dbReference type="ChEBI" id="CHEBI:58115"/>
        <dbReference type="ChEBI" id="CHEBI:58189"/>
        <dbReference type="ChEBI" id="CHEBI:456216"/>
        <dbReference type="EC" id="2.7.4.8"/>
    </reaction>
</comment>
<dbReference type="InterPro" id="IPR020590">
    <property type="entry name" value="Guanylate_kinase_CS"/>
</dbReference>
<comment type="function">
    <text evidence="9">Essential for recycling GMP and indirectly, cGMP.</text>
</comment>
<protein>
    <recommendedName>
        <fullName evidence="3 9">Guanylate kinase</fullName>
        <ecNumber evidence="2 9">2.7.4.8</ecNumber>
    </recommendedName>
    <alternativeName>
        <fullName evidence="8 9">GMP kinase</fullName>
    </alternativeName>
</protein>
<evidence type="ECO:0000256" key="2">
    <source>
        <dbReference type="ARBA" id="ARBA00012961"/>
    </source>
</evidence>
<dbReference type="PROSITE" id="PS00856">
    <property type="entry name" value="GUANYLATE_KINASE_1"/>
    <property type="match status" value="1"/>
</dbReference>
<evidence type="ECO:0000313" key="11">
    <source>
        <dbReference type="EMBL" id="GAJ45844.1"/>
    </source>
</evidence>
<dbReference type="InterPro" id="IPR017665">
    <property type="entry name" value="Guanylate_kinase"/>
</dbReference>